<dbReference type="Gene3D" id="1.20.5.1930">
    <property type="match status" value="1"/>
</dbReference>
<dbReference type="InterPro" id="IPR036890">
    <property type="entry name" value="HATPase_C_sf"/>
</dbReference>
<evidence type="ECO:0000313" key="12">
    <source>
        <dbReference type="Proteomes" id="UP001168380"/>
    </source>
</evidence>
<dbReference type="EC" id="2.7.13.3" evidence="2"/>
<keyword evidence="9" id="KW-0812">Transmembrane</keyword>
<keyword evidence="5" id="KW-0547">Nucleotide-binding</keyword>
<feature type="transmembrane region" description="Helical" evidence="9">
    <location>
        <begin position="143"/>
        <end position="167"/>
    </location>
</feature>
<dbReference type="InterPro" id="IPR011712">
    <property type="entry name" value="Sig_transdc_His_kin_sub3_dim/P"/>
</dbReference>
<evidence type="ECO:0000256" key="6">
    <source>
        <dbReference type="ARBA" id="ARBA00022777"/>
    </source>
</evidence>
<keyword evidence="6 11" id="KW-0418">Kinase</keyword>
<feature type="transmembrane region" description="Helical" evidence="9">
    <location>
        <begin position="17"/>
        <end position="34"/>
    </location>
</feature>
<evidence type="ECO:0000256" key="9">
    <source>
        <dbReference type="SAM" id="Phobius"/>
    </source>
</evidence>
<dbReference type="GO" id="GO:0016301">
    <property type="term" value="F:kinase activity"/>
    <property type="evidence" value="ECO:0007669"/>
    <property type="project" value="UniProtKB-KW"/>
</dbReference>
<feature type="transmembrane region" description="Helical" evidence="9">
    <location>
        <begin position="81"/>
        <end position="111"/>
    </location>
</feature>
<keyword evidence="12" id="KW-1185">Reference proteome</keyword>
<evidence type="ECO:0000313" key="11">
    <source>
        <dbReference type="EMBL" id="MDO3380765.1"/>
    </source>
</evidence>
<dbReference type="Pfam" id="PF07730">
    <property type="entry name" value="HisKA_3"/>
    <property type="match status" value="1"/>
</dbReference>
<keyword evidence="3" id="KW-0597">Phosphoprotein</keyword>
<dbReference type="InterPro" id="IPR050482">
    <property type="entry name" value="Sensor_HK_TwoCompSys"/>
</dbReference>
<feature type="transmembrane region" description="Helical" evidence="9">
    <location>
        <begin position="46"/>
        <end position="69"/>
    </location>
</feature>
<dbReference type="EMBL" id="JAULRT010000031">
    <property type="protein sequence ID" value="MDO3380765.1"/>
    <property type="molecule type" value="Genomic_DNA"/>
</dbReference>
<evidence type="ECO:0000256" key="2">
    <source>
        <dbReference type="ARBA" id="ARBA00012438"/>
    </source>
</evidence>
<feature type="domain" description="Signal transduction histidine kinase subgroup 3 dimerisation and phosphoacceptor" evidence="10">
    <location>
        <begin position="199"/>
        <end position="261"/>
    </location>
</feature>
<evidence type="ECO:0000256" key="8">
    <source>
        <dbReference type="ARBA" id="ARBA00023012"/>
    </source>
</evidence>
<dbReference type="CDD" id="cd16917">
    <property type="entry name" value="HATPase_UhpB-NarQ-NarX-like"/>
    <property type="match status" value="1"/>
</dbReference>
<comment type="caution">
    <text evidence="11">The sequence shown here is derived from an EMBL/GenBank/DDBJ whole genome shotgun (WGS) entry which is preliminary data.</text>
</comment>
<dbReference type="RefSeq" id="WP_302710884.1">
    <property type="nucleotide sequence ID" value="NZ_JAULRT010000031.1"/>
</dbReference>
<feature type="transmembrane region" description="Helical" evidence="9">
    <location>
        <begin position="117"/>
        <end position="136"/>
    </location>
</feature>
<keyword evidence="9" id="KW-1133">Transmembrane helix</keyword>
<evidence type="ECO:0000256" key="7">
    <source>
        <dbReference type="ARBA" id="ARBA00022840"/>
    </source>
</evidence>
<sequence length="384" mass="42455">MHTPKNSHSRLGHLQQLELALAITTALVVAYLMLTTGPDTLKMTAAVPLPAVVALLGLIIGYVVLDFFWHRLSRLKRYQHPLFAIAFLATCGLILLYESTFVSILMILMVGRAAHHYSLPMCLALAIVPTLCDGLIDHFAHQIPYAMASAVLYILFNLAILVISYALKSEQAEKERSRRLLRELQATQYLLGETAKQDERLHISRELHDQVGHHLTALSLQLEVAIHADDESARPHVQRARDISSLLLSDIRSTLNDIRRSSRIDLKSAIESLLQPGDEQVTIAIDDALSINSPAIAETLFRCTQEALTNARRHSSANEIHIRITGDAETLSWAYRDNGQAPDTITPGNGLIGMRERIQHLGGTLSVNASSTGFQLRAAIPQEP</sequence>
<dbReference type="PANTHER" id="PTHR24421:SF10">
    <property type="entry name" value="NITRATE_NITRITE SENSOR PROTEIN NARQ"/>
    <property type="match status" value="1"/>
</dbReference>
<gene>
    <name evidence="11" type="ORF">QWI16_01185</name>
</gene>
<organism evidence="11 12">
    <name type="scientific">Gilvimarinus algae</name>
    <dbReference type="NCBI Taxonomy" id="3058037"/>
    <lineage>
        <taxon>Bacteria</taxon>
        <taxon>Pseudomonadati</taxon>
        <taxon>Pseudomonadota</taxon>
        <taxon>Gammaproteobacteria</taxon>
        <taxon>Cellvibrionales</taxon>
        <taxon>Cellvibrionaceae</taxon>
        <taxon>Gilvimarinus</taxon>
    </lineage>
</organism>
<keyword evidence="8" id="KW-0902">Two-component regulatory system</keyword>
<evidence type="ECO:0000256" key="1">
    <source>
        <dbReference type="ARBA" id="ARBA00000085"/>
    </source>
</evidence>
<dbReference type="Proteomes" id="UP001168380">
    <property type="component" value="Unassembled WGS sequence"/>
</dbReference>
<comment type="catalytic activity">
    <reaction evidence="1">
        <text>ATP + protein L-histidine = ADP + protein N-phospho-L-histidine.</text>
        <dbReference type="EC" id="2.7.13.3"/>
    </reaction>
</comment>
<reference evidence="11" key="1">
    <citation type="submission" date="2023-07" db="EMBL/GenBank/DDBJ databases">
        <title>Gilvimarinus algae sp. nov., isolated from the surface of Kelp.</title>
        <authorList>
            <person name="Sun Y.Y."/>
            <person name="Gong Y."/>
            <person name="Du Z.J."/>
        </authorList>
    </citation>
    <scope>NUCLEOTIDE SEQUENCE</scope>
    <source>
        <strain evidence="11">SDUM040014</strain>
    </source>
</reference>
<evidence type="ECO:0000256" key="5">
    <source>
        <dbReference type="ARBA" id="ARBA00022741"/>
    </source>
</evidence>
<accession>A0ABT8T9H3</accession>
<keyword evidence="9" id="KW-0472">Membrane</keyword>
<protein>
    <recommendedName>
        <fullName evidence="2">histidine kinase</fullName>
        <ecNumber evidence="2">2.7.13.3</ecNumber>
    </recommendedName>
</protein>
<dbReference type="PANTHER" id="PTHR24421">
    <property type="entry name" value="NITRATE/NITRITE SENSOR PROTEIN NARX-RELATED"/>
    <property type="match status" value="1"/>
</dbReference>
<dbReference type="Gene3D" id="3.30.565.10">
    <property type="entry name" value="Histidine kinase-like ATPase, C-terminal domain"/>
    <property type="match status" value="1"/>
</dbReference>
<keyword evidence="4" id="KW-0808">Transferase</keyword>
<name>A0ABT8T9H3_9GAMM</name>
<evidence type="ECO:0000256" key="4">
    <source>
        <dbReference type="ARBA" id="ARBA00022679"/>
    </source>
</evidence>
<proteinExistence type="predicted"/>
<keyword evidence="7" id="KW-0067">ATP-binding</keyword>
<evidence type="ECO:0000259" key="10">
    <source>
        <dbReference type="Pfam" id="PF07730"/>
    </source>
</evidence>
<evidence type="ECO:0000256" key="3">
    <source>
        <dbReference type="ARBA" id="ARBA00022553"/>
    </source>
</evidence>
<dbReference type="SUPFAM" id="SSF55874">
    <property type="entry name" value="ATPase domain of HSP90 chaperone/DNA topoisomerase II/histidine kinase"/>
    <property type="match status" value="1"/>
</dbReference>